<sequence>MKSLKIMAVSLLIVSLFSCNQDDSLNEQESIRNNEANSLSNKTGLVTNILSAQTASDIPSKFYRVNNAYKTNYTHLLQKSGECSWTNYTLCAGAIARTKGYTYPATYAQITAVKNWCGSSSIITKLQSYCLSNDSGKISCSLDSKSDNSTGRFNFIKSMLNHIDTRQTPFIVISSVPKSTGGRIGHYYTVWSIDWKQGGTGSVVWYTNTLDTATGNFDTQIKSMDLSTFLDNMAPLNPDASNYNALYFW</sequence>
<dbReference type="EMBL" id="JACHLC010000007">
    <property type="protein sequence ID" value="MBB6372620.1"/>
    <property type="molecule type" value="Genomic_DNA"/>
</dbReference>
<proteinExistence type="predicted"/>
<evidence type="ECO:0008006" key="4">
    <source>
        <dbReference type="Google" id="ProtNLM"/>
    </source>
</evidence>
<comment type="caution">
    <text evidence="2">The sequence shown here is derived from an EMBL/GenBank/DDBJ whole genome shotgun (WGS) entry which is preliminary data.</text>
</comment>
<evidence type="ECO:0000313" key="3">
    <source>
        <dbReference type="Proteomes" id="UP000589738"/>
    </source>
</evidence>
<evidence type="ECO:0000313" key="2">
    <source>
        <dbReference type="EMBL" id="MBB6372620.1"/>
    </source>
</evidence>
<protein>
    <recommendedName>
        <fullName evidence="4">Peptidase_C39 like family protein</fullName>
    </recommendedName>
</protein>
<dbReference type="PROSITE" id="PS51257">
    <property type="entry name" value="PROKAR_LIPOPROTEIN"/>
    <property type="match status" value="1"/>
</dbReference>
<gene>
    <name evidence="2" type="ORF">HNP36_003738</name>
</gene>
<dbReference type="Proteomes" id="UP000589738">
    <property type="component" value="Unassembled WGS sequence"/>
</dbReference>
<dbReference type="AlphaFoldDB" id="A0A841NHC1"/>
<dbReference type="RefSeq" id="WP_184167267.1">
    <property type="nucleotide sequence ID" value="NZ_JACHLC010000007.1"/>
</dbReference>
<feature type="signal peptide" evidence="1">
    <location>
        <begin position="1"/>
        <end position="20"/>
    </location>
</feature>
<evidence type="ECO:0000256" key="1">
    <source>
        <dbReference type="SAM" id="SignalP"/>
    </source>
</evidence>
<accession>A0A841NHC1</accession>
<reference evidence="2 3" key="1">
    <citation type="submission" date="2020-08" db="EMBL/GenBank/DDBJ databases">
        <title>Functional genomics of gut bacteria from endangered species of beetles.</title>
        <authorList>
            <person name="Carlos-Shanley C."/>
        </authorList>
    </citation>
    <scope>NUCLEOTIDE SEQUENCE [LARGE SCALE GENOMIC DNA]</scope>
    <source>
        <strain evidence="2 3">S00136</strain>
    </source>
</reference>
<feature type="chain" id="PRO_5032660027" description="Peptidase_C39 like family protein" evidence="1">
    <location>
        <begin position="21"/>
        <end position="249"/>
    </location>
</feature>
<keyword evidence="1" id="KW-0732">Signal</keyword>
<keyword evidence="3" id="KW-1185">Reference proteome</keyword>
<name>A0A841NHC1_9FLAO</name>
<organism evidence="2 3">
    <name type="scientific">Chryseobacterium shigense</name>
    <dbReference type="NCBI Taxonomy" id="297244"/>
    <lineage>
        <taxon>Bacteria</taxon>
        <taxon>Pseudomonadati</taxon>
        <taxon>Bacteroidota</taxon>
        <taxon>Flavobacteriia</taxon>
        <taxon>Flavobacteriales</taxon>
        <taxon>Weeksellaceae</taxon>
        <taxon>Chryseobacterium group</taxon>
        <taxon>Chryseobacterium</taxon>
    </lineage>
</organism>